<name>A0ABX3CNF7_9BACI</name>
<dbReference type="Proteomes" id="UP000180194">
    <property type="component" value="Unassembled WGS sequence"/>
</dbReference>
<dbReference type="InterPro" id="IPR058600">
    <property type="entry name" value="YhjD-like"/>
</dbReference>
<dbReference type="RefSeq" id="WP_071158731.1">
    <property type="nucleotide sequence ID" value="NZ_MBRJ01000040.1"/>
</dbReference>
<evidence type="ECO:0000313" key="1">
    <source>
        <dbReference type="EMBL" id="OHX44786.1"/>
    </source>
</evidence>
<keyword evidence="2" id="KW-1185">Reference proteome</keyword>
<sequence length="121" mass="14463">MKAPIPEREEKLIVDYIYLDFLIRALEEDRLSVRSIPFKIPEVYESLIDEQLKRLRVDIVSARKQLRELKIKVVGPKKVNEDFVQYDYFAHGYEGNLRFWSAAMDYKGTKILRKYFMPNSE</sequence>
<proteinExistence type="predicted"/>
<gene>
    <name evidence="1" type="ORF">BBV17_25120</name>
</gene>
<dbReference type="Pfam" id="PF26325">
    <property type="entry name" value="YhjD"/>
    <property type="match status" value="1"/>
</dbReference>
<accession>A0ABX3CNF7</accession>
<organism evidence="1 2">
    <name type="scientific">Cytobacillus oceanisediminis</name>
    <dbReference type="NCBI Taxonomy" id="665099"/>
    <lineage>
        <taxon>Bacteria</taxon>
        <taxon>Bacillati</taxon>
        <taxon>Bacillota</taxon>
        <taxon>Bacilli</taxon>
        <taxon>Bacillales</taxon>
        <taxon>Bacillaceae</taxon>
        <taxon>Cytobacillus</taxon>
    </lineage>
</organism>
<comment type="caution">
    <text evidence="1">The sequence shown here is derived from an EMBL/GenBank/DDBJ whole genome shotgun (WGS) entry which is preliminary data.</text>
</comment>
<protein>
    <submittedName>
        <fullName evidence="1">Uncharacterized protein</fullName>
    </submittedName>
</protein>
<dbReference type="EMBL" id="MBRJ01000040">
    <property type="protein sequence ID" value="OHX44786.1"/>
    <property type="molecule type" value="Genomic_DNA"/>
</dbReference>
<reference evidence="1 2" key="1">
    <citation type="submission" date="2016-07" db="EMBL/GenBank/DDBJ databases">
        <title>Bacillus oceanisediminis whole genome.</title>
        <authorList>
            <person name="Pal Y."/>
            <person name="Verma A."/>
            <person name="Mual P."/>
            <person name="Srinivasan K."/>
        </authorList>
    </citation>
    <scope>NUCLEOTIDE SEQUENCE [LARGE SCALE GENOMIC DNA]</scope>
    <source>
        <strain evidence="1 2">Bhandara28</strain>
    </source>
</reference>
<evidence type="ECO:0000313" key="2">
    <source>
        <dbReference type="Proteomes" id="UP000180194"/>
    </source>
</evidence>